<dbReference type="OrthoDB" id="26592at2157"/>
<dbReference type="InterPro" id="IPR018484">
    <property type="entry name" value="FGGY_N"/>
</dbReference>
<dbReference type="Pfam" id="PF02782">
    <property type="entry name" value="FGGY_C"/>
    <property type="match status" value="1"/>
</dbReference>
<dbReference type="InterPro" id="IPR000577">
    <property type="entry name" value="Carb_kinase_FGGY"/>
</dbReference>
<feature type="domain" description="Carbohydrate kinase FGGY C-terminal" evidence="6">
    <location>
        <begin position="259"/>
        <end position="442"/>
    </location>
</feature>
<keyword evidence="1 3" id="KW-0808">Transferase</keyword>
<evidence type="ECO:0000313" key="8">
    <source>
        <dbReference type="Proteomes" id="UP000198902"/>
    </source>
</evidence>
<dbReference type="Gene3D" id="3.30.420.40">
    <property type="match status" value="2"/>
</dbReference>
<evidence type="ECO:0000256" key="1">
    <source>
        <dbReference type="ARBA" id="ARBA00022679"/>
    </source>
</evidence>
<dbReference type="InterPro" id="IPR043129">
    <property type="entry name" value="ATPase_NBD"/>
</dbReference>
<dbReference type="PANTHER" id="PTHR43095:SF3">
    <property type="entry name" value="L-XYLULOSE_3-KETO-L-GULONATE KINASE"/>
    <property type="match status" value="1"/>
</dbReference>
<protein>
    <submittedName>
        <fullName evidence="7">Erythritol kinase</fullName>
    </submittedName>
</protein>
<evidence type="ECO:0000256" key="2">
    <source>
        <dbReference type="ARBA" id="ARBA00022777"/>
    </source>
</evidence>
<dbReference type="Pfam" id="PF00370">
    <property type="entry name" value="FGGY_N"/>
    <property type="match status" value="1"/>
</dbReference>
<dbReference type="InterPro" id="IPR018483">
    <property type="entry name" value="Carb_kinase_FGGY_CS"/>
</dbReference>
<dbReference type="EMBL" id="CSTE01000004">
    <property type="protein sequence ID" value="CQR52464.1"/>
    <property type="molecule type" value="Genomic_DNA"/>
</dbReference>
<dbReference type="PANTHER" id="PTHR43095">
    <property type="entry name" value="SUGAR KINASE"/>
    <property type="match status" value="1"/>
</dbReference>
<evidence type="ECO:0000313" key="7">
    <source>
        <dbReference type="EMBL" id="CQR52464.1"/>
    </source>
</evidence>
<organism evidence="7 8">
    <name type="scientific">Haloferax massiliensis</name>
    <dbReference type="NCBI Taxonomy" id="1476858"/>
    <lineage>
        <taxon>Archaea</taxon>
        <taxon>Methanobacteriati</taxon>
        <taxon>Methanobacteriota</taxon>
        <taxon>Stenosarchaea group</taxon>
        <taxon>Halobacteria</taxon>
        <taxon>Halobacteriales</taxon>
        <taxon>Haloferacaceae</taxon>
        <taxon>Haloferax</taxon>
    </lineage>
</organism>
<dbReference type="PIRSF" id="PIRSF000538">
    <property type="entry name" value="GlpK"/>
    <property type="match status" value="1"/>
</dbReference>
<sequence length="530" mass="57103">MAQVIIGVDAGTTVIKSVAFSLDGEELHKSSVENAVDRPESGWAEQSMVTTWKKTAQTLSEVEDQLDDDDEVLALGVTGQGDGCWLVDEDGDPVRPAILWSDGRASSVVQAWQQSGVSERVYDICGGTQFPGSSLVILRWLKENEPERYEEADTVFYCKDWLKYKLTDELTTDPSDASLPYVESESAEYSDEVLDVVGMPEVGEMRPDLVPGTDVVGGLTRNAAVETGLPEGTPVVSGFIDIAASAFGSGAANPGDGSSIVGTTSVNQTVLDEAPDDDEQTGILLTLGVEGGLWTKFMSSMTGTPNLDWAIEEIMDKSSFNLVEEEVESIPVGSDGLIYHPFLSSAGERAPFLNPNARAQFMGLNQEHTQAHLVRAVYEGISLAMRDCFTHLPQNADEVYLSGGGANSDFWCQMFADCLNATIIIPEGTEFGAKGAALLAGVGTGAYDDLPGAAATTSSVSQSFEPRPKKVQQYSRWYDVYTDAYEATFAVWDERVEALEDLRYMSQSAGARPNKKTVVGKDTVKGGYDD</sequence>
<proteinExistence type="inferred from homology"/>
<dbReference type="CDD" id="cd24121">
    <property type="entry name" value="ASKHA_NBD_FGGY_BaEryA-like"/>
    <property type="match status" value="1"/>
</dbReference>
<dbReference type="GO" id="GO:0005975">
    <property type="term" value="P:carbohydrate metabolic process"/>
    <property type="evidence" value="ECO:0007669"/>
    <property type="project" value="InterPro"/>
</dbReference>
<dbReference type="SUPFAM" id="SSF53067">
    <property type="entry name" value="Actin-like ATPase domain"/>
    <property type="match status" value="2"/>
</dbReference>
<reference evidence="8" key="1">
    <citation type="submission" date="2015-03" db="EMBL/GenBank/DDBJ databases">
        <authorList>
            <person name="Urmite Genomes"/>
        </authorList>
    </citation>
    <scope>NUCLEOTIDE SEQUENCE [LARGE SCALE GENOMIC DNA]</scope>
    <source>
        <strain evidence="8">Arc-Hr</strain>
    </source>
</reference>
<dbReference type="GO" id="GO:0016301">
    <property type="term" value="F:kinase activity"/>
    <property type="evidence" value="ECO:0007669"/>
    <property type="project" value="UniProtKB-KW"/>
</dbReference>
<comment type="similarity">
    <text evidence="3">Belongs to the FGGY kinase family.</text>
</comment>
<evidence type="ECO:0000259" key="6">
    <source>
        <dbReference type="Pfam" id="PF02782"/>
    </source>
</evidence>
<accession>A0A0D6JUU4</accession>
<feature type="region of interest" description="Disordered" evidence="4">
    <location>
        <begin position="508"/>
        <end position="530"/>
    </location>
</feature>
<evidence type="ECO:0000256" key="4">
    <source>
        <dbReference type="SAM" id="MobiDB-lite"/>
    </source>
</evidence>
<keyword evidence="2 3" id="KW-0418">Kinase</keyword>
<dbReference type="PROSITE" id="PS00445">
    <property type="entry name" value="FGGY_KINASES_2"/>
    <property type="match status" value="1"/>
</dbReference>
<gene>
    <name evidence="7" type="primary">eryA</name>
    <name evidence="7" type="ORF">BN996_03151</name>
</gene>
<evidence type="ECO:0000259" key="5">
    <source>
        <dbReference type="Pfam" id="PF00370"/>
    </source>
</evidence>
<dbReference type="InterPro" id="IPR018485">
    <property type="entry name" value="FGGY_C"/>
</dbReference>
<dbReference type="AlphaFoldDB" id="A0A0D6JUU4"/>
<dbReference type="Proteomes" id="UP000198902">
    <property type="component" value="Unassembled WGS sequence"/>
</dbReference>
<dbReference type="RefSeq" id="WP_042663101.1">
    <property type="nucleotide sequence ID" value="NZ_CABLRR010000004.1"/>
</dbReference>
<dbReference type="GO" id="GO:0016773">
    <property type="term" value="F:phosphotransferase activity, alcohol group as acceptor"/>
    <property type="evidence" value="ECO:0007669"/>
    <property type="project" value="InterPro"/>
</dbReference>
<evidence type="ECO:0000256" key="3">
    <source>
        <dbReference type="RuleBase" id="RU003733"/>
    </source>
</evidence>
<dbReference type="InterPro" id="IPR050406">
    <property type="entry name" value="FGGY_Carb_Kinase"/>
</dbReference>
<feature type="domain" description="Carbohydrate kinase FGGY N-terminal" evidence="5">
    <location>
        <begin position="4"/>
        <end position="248"/>
    </location>
</feature>
<name>A0A0D6JUU4_9EURY</name>
<keyword evidence="8" id="KW-1185">Reference proteome</keyword>